<gene>
    <name evidence="2" type="ORF">LDC_0958</name>
</gene>
<sequence>MLGKLMNTYKDLIRIMGASVILLMGLHMVRLIRIPFLEYEKKLHVDRKPLHFFSVFIVGMAFGAGWSPCIGPLLGTVLILAGGQETVVSGMTLLGMYAVGLAFPFVILSCFSHFLVVFVKSAGKSVRYLHVSAGILLILIAGLLMANKLFL</sequence>
<keyword evidence="2" id="KW-0560">Oxidoreductase</keyword>
<dbReference type="GO" id="GO:0047134">
    <property type="term" value="F:protein-disulfide reductase [NAD(P)H] activity"/>
    <property type="evidence" value="ECO:0007669"/>
    <property type="project" value="UniProtKB-EC"/>
</dbReference>
<accession>D9PHF8</accession>
<feature type="transmembrane region" description="Helical" evidence="1">
    <location>
        <begin position="128"/>
        <end position="146"/>
    </location>
</feature>
<keyword evidence="1" id="KW-0812">Transmembrane</keyword>
<feature type="transmembrane region" description="Helical" evidence="1">
    <location>
        <begin position="52"/>
        <end position="82"/>
    </location>
</feature>
<protein>
    <submittedName>
        <fullName evidence="2">Cytochrome c biogenesis protein CcdA</fullName>
        <ecNumber evidence="2">1.8.1.8</ecNumber>
    </submittedName>
</protein>
<dbReference type="InterPro" id="IPR051790">
    <property type="entry name" value="Cytochrome_c-biogenesis_DsbD"/>
</dbReference>
<organism evidence="2">
    <name type="scientific">sediment metagenome</name>
    <dbReference type="NCBI Taxonomy" id="749907"/>
    <lineage>
        <taxon>unclassified sequences</taxon>
        <taxon>metagenomes</taxon>
        <taxon>ecological metagenomes</taxon>
    </lineage>
</organism>
<dbReference type="AlphaFoldDB" id="D9PHF8"/>
<evidence type="ECO:0000256" key="1">
    <source>
        <dbReference type="SAM" id="Phobius"/>
    </source>
</evidence>
<dbReference type="PANTHER" id="PTHR31272">
    <property type="entry name" value="CYTOCHROME C-TYPE BIOGENESIS PROTEIN HI_1454-RELATED"/>
    <property type="match status" value="1"/>
</dbReference>
<dbReference type="EMBL" id="ADZX01000369">
    <property type="protein sequence ID" value="EFK97007.1"/>
    <property type="molecule type" value="Genomic_DNA"/>
</dbReference>
<reference evidence="2" key="2">
    <citation type="journal article" date="2011" name="Microb. Ecol.">
        <title>Taxonomic and Functional Metagenomic Profiling of the Microbial Community in the Anoxic Sediment of a Sub-saline Shallow Lake (Laguna de Carrizo, Central Spain).</title>
        <authorList>
            <person name="Ferrer M."/>
            <person name="Guazzaroni M.E."/>
            <person name="Richter M."/>
            <person name="Garcia-Salamanca A."/>
            <person name="Yarza P."/>
            <person name="Suarez-Suarez A."/>
            <person name="Solano J."/>
            <person name="Alcaide M."/>
            <person name="van Dillewijn P."/>
            <person name="Molina-Henares M.A."/>
            <person name="Lopez-Cortes N."/>
            <person name="Al-Ramahi Y."/>
            <person name="Guerrero C."/>
            <person name="Acosta A."/>
            <person name="de Eugenio L.I."/>
            <person name="Martinez V."/>
            <person name="Marques S."/>
            <person name="Rojo F."/>
            <person name="Santero E."/>
            <person name="Genilloud O."/>
            <person name="Perez-Perez J."/>
            <person name="Rossello-Mora R."/>
            <person name="Ramos J.L."/>
        </authorList>
    </citation>
    <scope>NUCLEOTIDE SEQUENCE</scope>
</reference>
<keyword evidence="1" id="KW-0472">Membrane</keyword>
<dbReference type="PANTHER" id="PTHR31272:SF4">
    <property type="entry name" value="CYTOCHROME C-TYPE BIOGENESIS PROTEIN HI_1454-RELATED"/>
    <property type="match status" value="1"/>
</dbReference>
<name>D9PHF8_9ZZZZ</name>
<dbReference type="EC" id="1.8.1.8" evidence="2"/>
<feature type="transmembrane region" description="Helical" evidence="1">
    <location>
        <begin position="12"/>
        <end position="32"/>
    </location>
</feature>
<evidence type="ECO:0000313" key="2">
    <source>
        <dbReference type="EMBL" id="EFK97007.1"/>
    </source>
</evidence>
<comment type="caution">
    <text evidence="2">The sequence shown here is derived from an EMBL/GenBank/DDBJ whole genome shotgun (WGS) entry which is preliminary data.</text>
</comment>
<keyword evidence="1" id="KW-1133">Transmembrane helix</keyword>
<proteinExistence type="predicted"/>
<feature type="transmembrane region" description="Helical" evidence="1">
    <location>
        <begin position="94"/>
        <end position="116"/>
    </location>
</feature>
<reference evidence="2" key="1">
    <citation type="submission" date="2010-07" db="EMBL/GenBank/DDBJ databases">
        <authorList>
            <consortium name="CONSOLIDER consortium CSD2007-00005"/>
            <person name="Guazzaroni M.-E."/>
            <person name="Richter M."/>
            <person name="Garcia-Salamanca A."/>
            <person name="Yarza P."/>
            <person name="Ferrer M."/>
        </authorList>
    </citation>
    <scope>NUCLEOTIDE SEQUENCE</scope>
</reference>